<dbReference type="GO" id="GO:0031080">
    <property type="term" value="C:nuclear pore outer ring"/>
    <property type="evidence" value="ECO:0007669"/>
    <property type="project" value="EnsemblFungi"/>
</dbReference>
<comment type="subunit">
    <text evidence="9">Component of the nuclear pore complex (NPC).</text>
</comment>
<keyword evidence="9" id="KW-0472">Membrane</keyword>
<evidence type="ECO:0000256" key="5">
    <source>
        <dbReference type="ARBA" id="ARBA00022927"/>
    </source>
</evidence>
<evidence type="ECO:0000256" key="1">
    <source>
        <dbReference type="ARBA" id="ARBA00004567"/>
    </source>
</evidence>
<dbReference type="Proteomes" id="UP000190274">
    <property type="component" value="Chromosome H"/>
</dbReference>
<dbReference type="Pfam" id="PF07575">
    <property type="entry name" value="Nucleopor_Nup85"/>
    <property type="match status" value="1"/>
</dbReference>
<comment type="function">
    <text evidence="9">Functions as a component of the nuclear pore complex (NPC).</text>
</comment>
<dbReference type="EMBL" id="LT598461">
    <property type="protein sequence ID" value="SCU99216.1"/>
    <property type="molecule type" value="Genomic_DNA"/>
</dbReference>
<evidence type="ECO:0000256" key="4">
    <source>
        <dbReference type="ARBA" id="ARBA00022816"/>
    </source>
</evidence>
<accession>A0A1G4K5Y8</accession>
<organism evidence="10 11">
    <name type="scientific">Lachancea dasiensis</name>
    <dbReference type="NCBI Taxonomy" id="1072105"/>
    <lineage>
        <taxon>Eukaryota</taxon>
        <taxon>Fungi</taxon>
        <taxon>Dikarya</taxon>
        <taxon>Ascomycota</taxon>
        <taxon>Saccharomycotina</taxon>
        <taxon>Saccharomycetes</taxon>
        <taxon>Saccharomycetales</taxon>
        <taxon>Saccharomycetaceae</taxon>
        <taxon>Lachancea</taxon>
    </lineage>
</organism>
<keyword evidence="8 9" id="KW-0539">Nucleus</keyword>
<dbReference type="OrthoDB" id="17644at2759"/>
<evidence type="ECO:0000313" key="11">
    <source>
        <dbReference type="Proteomes" id="UP000190274"/>
    </source>
</evidence>
<sequence length="748" mass="84279">MAMPGWNQEKDMLMDVDGLDFFKDSREDVNQEDTRMLEEPTIDDISGAPETQFDGEQPIRESLSEFKSCGFALKFQMAPASSRSLGYISTRKGNATLTNGGNHSDINSDLYSPLFHRLDSSDDYKQFVLTCFEIYKNLDEDRVFSIPTMGLVSQTSRKEHVEAVNLAMEALIDEVDSFIATQSIVRASELGDCLAILNCIQAFFFTTASATDQTGGLARQLTHWINRADGEPSELVVDQVFRQGPAKKVYETSSFWKLVNQLLLRGLFDQAIGVLEKSNIFKDLETTCELTFSVLTDVVLLLKQYPSSNGEEYREWKAASLQLSQYYCESSSEVDAELRNMICDMVLLISGTQAKILQYSSYWYEAFCGLFMFYIPTLELSEEYLQLSLKAHPLDVCSTWEQACAEIIRGKIYAVLPMIESLDSCIAAFFAAFCEAQGLLESGNSLVERQGGYEGIEGDLFSSNNSMASFLLHGFALELCSFDDKHLWSVAIGILAMTPSPNGSAVRVAVAELLPHFPFQSNDDVEWLLTLCAKWRLPEVAKTIYRILGNNFISENNVIEAMTNFSKAGEFEWVKHYSWMIFEASALQGAPLEDEIIDAIVSKKAHAEIPKEILEAVLTDAMKQALSPYAVLYQLYQQLGQKDLNNALENLLNLLEFPYLPKHYLALLAANLLYPVFLCEGSRQIPEDKIIRLIKAIDRFENDDSKSIAMYAALKEKPGNDELPEQLSDFVKRVRQRLNLKICEEYIT</sequence>
<protein>
    <recommendedName>
        <fullName evidence="9">Nuclear pore complex protein Nup85</fullName>
    </recommendedName>
</protein>
<dbReference type="STRING" id="1266660.A0A1G4K5Y8"/>
<comment type="similarity">
    <text evidence="2 9">Belongs to the nucleoporin Nup85 family.</text>
</comment>
<dbReference type="AlphaFoldDB" id="A0A1G4K5Y8"/>
<keyword evidence="3 9" id="KW-0813">Transport</keyword>
<evidence type="ECO:0000256" key="8">
    <source>
        <dbReference type="ARBA" id="ARBA00023242"/>
    </source>
</evidence>
<name>A0A1G4K5Y8_9SACH</name>
<dbReference type="GO" id="GO:0000055">
    <property type="term" value="P:ribosomal large subunit export from nucleus"/>
    <property type="evidence" value="ECO:0007669"/>
    <property type="project" value="EnsemblFungi"/>
</dbReference>
<proteinExistence type="inferred from homology"/>
<dbReference type="GO" id="GO:0045893">
    <property type="term" value="P:positive regulation of DNA-templated transcription"/>
    <property type="evidence" value="ECO:0007669"/>
    <property type="project" value="EnsemblFungi"/>
</dbReference>
<evidence type="ECO:0000256" key="6">
    <source>
        <dbReference type="ARBA" id="ARBA00023010"/>
    </source>
</evidence>
<dbReference type="GO" id="GO:0006406">
    <property type="term" value="P:mRNA export from nucleus"/>
    <property type="evidence" value="ECO:0007669"/>
    <property type="project" value="EnsemblFungi"/>
</dbReference>
<dbReference type="InterPro" id="IPR011502">
    <property type="entry name" value="Nucleoporin_Nup85"/>
</dbReference>
<evidence type="ECO:0000256" key="2">
    <source>
        <dbReference type="ARBA" id="ARBA00005573"/>
    </source>
</evidence>
<evidence type="ECO:0000256" key="7">
    <source>
        <dbReference type="ARBA" id="ARBA00023132"/>
    </source>
</evidence>
<reference evidence="10 11" key="1">
    <citation type="submission" date="2016-03" db="EMBL/GenBank/DDBJ databases">
        <authorList>
            <person name="Devillers H."/>
        </authorList>
    </citation>
    <scope>NUCLEOTIDE SEQUENCE [LARGE SCALE GENOMIC DNA]</scope>
    <source>
        <strain evidence="10">CBS 10888</strain>
    </source>
</reference>
<evidence type="ECO:0000256" key="9">
    <source>
        <dbReference type="RuleBase" id="RU365073"/>
    </source>
</evidence>
<dbReference type="GO" id="GO:0017056">
    <property type="term" value="F:structural constituent of nuclear pore"/>
    <property type="evidence" value="ECO:0007669"/>
    <property type="project" value="EnsemblFungi"/>
</dbReference>
<dbReference type="GO" id="GO:0006606">
    <property type="term" value="P:protein import into nucleus"/>
    <property type="evidence" value="ECO:0007669"/>
    <property type="project" value="EnsemblFungi"/>
</dbReference>
<evidence type="ECO:0000313" key="10">
    <source>
        <dbReference type="EMBL" id="SCU99216.1"/>
    </source>
</evidence>
<gene>
    <name evidence="10" type="ORF">LADA_0H18294G</name>
</gene>
<dbReference type="PANTHER" id="PTHR13373:SF21">
    <property type="entry name" value="NUCLEAR PORE COMPLEX PROTEIN NUP85"/>
    <property type="match status" value="1"/>
</dbReference>
<keyword evidence="6 9" id="KW-0811">Translocation</keyword>
<keyword evidence="11" id="KW-1185">Reference proteome</keyword>
<evidence type="ECO:0000256" key="3">
    <source>
        <dbReference type="ARBA" id="ARBA00022448"/>
    </source>
</evidence>
<comment type="subcellular location">
    <subcellularLocation>
        <location evidence="1 9">Nucleus</location>
        <location evidence="1 9">Nuclear pore complex</location>
    </subcellularLocation>
</comment>
<keyword evidence="4 9" id="KW-0509">mRNA transport</keyword>
<dbReference type="PANTHER" id="PTHR13373">
    <property type="entry name" value="FROUNT PROTEIN-RELATED"/>
    <property type="match status" value="1"/>
</dbReference>
<dbReference type="GO" id="GO:0051664">
    <property type="term" value="P:nuclear pore localization"/>
    <property type="evidence" value="ECO:0007669"/>
    <property type="project" value="EnsemblFungi"/>
</dbReference>
<keyword evidence="5 9" id="KW-0653">Protein transport</keyword>
<keyword evidence="7 9" id="KW-0906">Nuclear pore complex</keyword>
<dbReference type="GO" id="GO:0031965">
    <property type="term" value="C:nuclear membrane"/>
    <property type="evidence" value="ECO:0007669"/>
    <property type="project" value="UniProtKB-UniRule"/>
</dbReference>